<name>A0A4S3MCQ3_9RHOB</name>
<evidence type="ECO:0000256" key="3">
    <source>
        <dbReference type="ARBA" id="ARBA00023125"/>
    </source>
</evidence>
<dbReference type="GO" id="GO:0003700">
    <property type="term" value="F:DNA-binding transcription factor activity"/>
    <property type="evidence" value="ECO:0007669"/>
    <property type="project" value="InterPro"/>
</dbReference>
<evidence type="ECO:0000256" key="4">
    <source>
        <dbReference type="ARBA" id="ARBA00023163"/>
    </source>
</evidence>
<keyword evidence="3" id="KW-0238">DNA-binding</keyword>
<dbReference type="GO" id="GO:0006351">
    <property type="term" value="P:DNA-templated transcription"/>
    <property type="evidence" value="ECO:0007669"/>
    <property type="project" value="TreeGrafter"/>
</dbReference>
<accession>A0A4S3MCQ3</accession>
<dbReference type="Pfam" id="PF03466">
    <property type="entry name" value="LysR_substrate"/>
    <property type="match status" value="1"/>
</dbReference>
<sequence length="297" mass="32785">MDKPILNDWALVQAFIAVAESGSLSAAARVLGQSQPTLGRQIRQLEEQLGAELFVRHARGLALSEAGQSVLPHARQMRAAMQEITLTMAGRDQQLSGTVRITASQIVSQYILPPIIAELREEHPQIQIELVANDSTENLLFREADIAVRMYRPQQLDIVTRHLGDISIGVCAARSYLERHGRPRSIAELGQHAMVGYDRSELILRGMQELGIKAARDWFATRCDDQPVYWELIRAGCGIGFGQKMLIERDPTVEALDLGVPIPGLPVWLAAPSATRRTPRVSAVWTALEKGLSPFVS</sequence>
<dbReference type="Pfam" id="PF00126">
    <property type="entry name" value="HTH_1"/>
    <property type="match status" value="1"/>
</dbReference>
<reference evidence="6 7" key="1">
    <citation type="submission" date="2019-04" db="EMBL/GenBank/DDBJ databases">
        <title>Draft genome sequence of Youngimonas vesicularis.</title>
        <authorList>
            <person name="Hameed A."/>
        </authorList>
    </citation>
    <scope>NUCLEOTIDE SEQUENCE [LARGE SCALE GENOMIC DNA]</scope>
    <source>
        <strain evidence="6 7">CC-AMW-E</strain>
    </source>
</reference>
<dbReference type="AlphaFoldDB" id="A0A4S3MCQ3"/>
<evidence type="ECO:0000313" key="6">
    <source>
        <dbReference type="EMBL" id="THD76611.1"/>
    </source>
</evidence>
<dbReference type="InterPro" id="IPR036390">
    <property type="entry name" value="WH_DNA-bd_sf"/>
</dbReference>
<organism evidence="6 7">
    <name type="scientific">Thalassobius vesicularis</name>
    <dbReference type="NCBI Taxonomy" id="1294297"/>
    <lineage>
        <taxon>Bacteria</taxon>
        <taxon>Pseudomonadati</taxon>
        <taxon>Pseudomonadota</taxon>
        <taxon>Alphaproteobacteria</taxon>
        <taxon>Rhodobacterales</taxon>
        <taxon>Roseobacteraceae</taxon>
        <taxon>Thalassovita</taxon>
    </lineage>
</organism>
<evidence type="ECO:0000256" key="1">
    <source>
        <dbReference type="ARBA" id="ARBA00009437"/>
    </source>
</evidence>
<comment type="similarity">
    <text evidence="1">Belongs to the LysR transcriptional regulatory family.</text>
</comment>
<dbReference type="OrthoDB" id="9798121at2"/>
<keyword evidence="2" id="KW-0805">Transcription regulation</keyword>
<feature type="domain" description="HTH lysR-type" evidence="5">
    <location>
        <begin position="7"/>
        <end position="64"/>
    </location>
</feature>
<dbReference type="GO" id="GO:0043565">
    <property type="term" value="F:sequence-specific DNA binding"/>
    <property type="evidence" value="ECO:0007669"/>
    <property type="project" value="TreeGrafter"/>
</dbReference>
<dbReference type="Gene3D" id="3.40.190.290">
    <property type="match status" value="1"/>
</dbReference>
<dbReference type="InterPro" id="IPR058163">
    <property type="entry name" value="LysR-type_TF_proteobact-type"/>
</dbReference>
<gene>
    <name evidence="6" type="ORF">E7681_01865</name>
</gene>
<dbReference type="Gene3D" id="1.10.10.10">
    <property type="entry name" value="Winged helix-like DNA-binding domain superfamily/Winged helix DNA-binding domain"/>
    <property type="match status" value="1"/>
</dbReference>
<protein>
    <submittedName>
        <fullName evidence="6">LysR family transcriptional regulator</fullName>
    </submittedName>
</protein>
<dbReference type="EMBL" id="SSMD01000001">
    <property type="protein sequence ID" value="THD76611.1"/>
    <property type="molecule type" value="Genomic_DNA"/>
</dbReference>
<keyword evidence="7" id="KW-1185">Reference proteome</keyword>
<dbReference type="InterPro" id="IPR036388">
    <property type="entry name" value="WH-like_DNA-bd_sf"/>
</dbReference>
<dbReference type="PANTHER" id="PTHR30537:SF3">
    <property type="entry name" value="TRANSCRIPTIONAL REGULATORY PROTEIN"/>
    <property type="match status" value="1"/>
</dbReference>
<dbReference type="RefSeq" id="WP_136337555.1">
    <property type="nucleotide sequence ID" value="NZ_SSMD01000001.1"/>
</dbReference>
<proteinExistence type="inferred from homology"/>
<dbReference type="SUPFAM" id="SSF53850">
    <property type="entry name" value="Periplasmic binding protein-like II"/>
    <property type="match status" value="1"/>
</dbReference>
<evidence type="ECO:0000259" key="5">
    <source>
        <dbReference type="PROSITE" id="PS50931"/>
    </source>
</evidence>
<dbReference type="PRINTS" id="PR00039">
    <property type="entry name" value="HTHLYSR"/>
</dbReference>
<dbReference type="InterPro" id="IPR005119">
    <property type="entry name" value="LysR_subst-bd"/>
</dbReference>
<dbReference type="InterPro" id="IPR000847">
    <property type="entry name" value="LysR_HTH_N"/>
</dbReference>
<dbReference type="Proteomes" id="UP000306113">
    <property type="component" value="Unassembled WGS sequence"/>
</dbReference>
<evidence type="ECO:0000256" key="2">
    <source>
        <dbReference type="ARBA" id="ARBA00023015"/>
    </source>
</evidence>
<dbReference type="PROSITE" id="PS50931">
    <property type="entry name" value="HTH_LYSR"/>
    <property type="match status" value="1"/>
</dbReference>
<dbReference type="SUPFAM" id="SSF46785">
    <property type="entry name" value="Winged helix' DNA-binding domain"/>
    <property type="match status" value="1"/>
</dbReference>
<keyword evidence="4" id="KW-0804">Transcription</keyword>
<comment type="caution">
    <text evidence="6">The sequence shown here is derived from an EMBL/GenBank/DDBJ whole genome shotgun (WGS) entry which is preliminary data.</text>
</comment>
<dbReference type="FunFam" id="1.10.10.10:FF:000001">
    <property type="entry name" value="LysR family transcriptional regulator"/>
    <property type="match status" value="1"/>
</dbReference>
<evidence type="ECO:0000313" key="7">
    <source>
        <dbReference type="Proteomes" id="UP000306113"/>
    </source>
</evidence>
<dbReference type="PANTHER" id="PTHR30537">
    <property type="entry name" value="HTH-TYPE TRANSCRIPTIONAL REGULATOR"/>
    <property type="match status" value="1"/>
</dbReference>